<dbReference type="InterPro" id="IPR001731">
    <property type="entry name" value="ALAD"/>
</dbReference>
<dbReference type="SUPFAM" id="SSF51569">
    <property type="entry name" value="Aldolase"/>
    <property type="match status" value="1"/>
</dbReference>
<comment type="catalytic activity">
    <reaction evidence="8">
        <text>2 5-aminolevulinate = porphobilinogen + 2 H2O + H(+)</text>
        <dbReference type="Rhea" id="RHEA:24064"/>
        <dbReference type="ChEBI" id="CHEBI:15377"/>
        <dbReference type="ChEBI" id="CHEBI:15378"/>
        <dbReference type="ChEBI" id="CHEBI:58126"/>
        <dbReference type="ChEBI" id="CHEBI:356416"/>
        <dbReference type="EC" id="4.2.1.24"/>
    </reaction>
</comment>
<organism evidence="9">
    <name type="scientific">marine sediment metagenome</name>
    <dbReference type="NCBI Taxonomy" id="412755"/>
    <lineage>
        <taxon>unclassified sequences</taxon>
        <taxon>metagenomes</taxon>
        <taxon>ecological metagenomes</taxon>
    </lineage>
</organism>
<dbReference type="GO" id="GO:0005829">
    <property type="term" value="C:cytosol"/>
    <property type="evidence" value="ECO:0007669"/>
    <property type="project" value="TreeGrafter"/>
</dbReference>
<keyword evidence="5" id="KW-0456">Lyase</keyword>
<reference evidence="9" key="1">
    <citation type="journal article" date="2015" name="Nature">
        <title>Complex archaea that bridge the gap between prokaryotes and eukaryotes.</title>
        <authorList>
            <person name="Spang A."/>
            <person name="Saw J.H."/>
            <person name="Jorgensen S.L."/>
            <person name="Zaremba-Niedzwiedzka K."/>
            <person name="Martijn J."/>
            <person name="Lind A.E."/>
            <person name="van Eijk R."/>
            <person name="Schleper C."/>
            <person name="Guy L."/>
            <person name="Ettema T.J."/>
        </authorList>
    </citation>
    <scope>NUCLEOTIDE SEQUENCE</scope>
</reference>
<evidence type="ECO:0000256" key="7">
    <source>
        <dbReference type="ARBA" id="ARBA00032837"/>
    </source>
</evidence>
<dbReference type="GO" id="GO:0008270">
    <property type="term" value="F:zinc ion binding"/>
    <property type="evidence" value="ECO:0007669"/>
    <property type="project" value="TreeGrafter"/>
</dbReference>
<evidence type="ECO:0000256" key="3">
    <source>
        <dbReference type="ARBA" id="ARBA00012053"/>
    </source>
</evidence>
<gene>
    <name evidence="9" type="ORF">LCGC14_2591970</name>
</gene>
<dbReference type="SMART" id="SM01004">
    <property type="entry name" value="ALAD"/>
    <property type="match status" value="1"/>
</dbReference>
<dbReference type="InterPro" id="IPR013785">
    <property type="entry name" value="Aldolase_TIM"/>
</dbReference>
<evidence type="ECO:0000313" key="9">
    <source>
        <dbReference type="EMBL" id="KKL06843.1"/>
    </source>
</evidence>
<evidence type="ECO:0000256" key="4">
    <source>
        <dbReference type="ARBA" id="ARBA00023133"/>
    </source>
</evidence>
<evidence type="ECO:0000256" key="8">
    <source>
        <dbReference type="ARBA" id="ARBA00047651"/>
    </source>
</evidence>
<evidence type="ECO:0000256" key="6">
    <source>
        <dbReference type="ARBA" id="ARBA00023244"/>
    </source>
</evidence>
<dbReference type="PANTHER" id="PTHR11458:SF0">
    <property type="entry name" value="DELTA-AMINOLEVULINIC ACID DEHYDRATASE"/>
    <property type="match status" value="1"/>
</dbReference>
<dbReference type="Pfam" id="PF00490">
    <property type="entry name" value="ALAD"/>
    <property type="match status" value="1"/>
</dbReference>
<dbReference type="EMBL" id="LAZR01043532">
    <property type="protein sequence ID" value="KKL06843.1"/>
    <property type="molecule type" value="Genomic_DNA"/>
</dbReference>
<comment type="caution">
    <text evidence="9">The sequence shown here is derived from an EMBL/GenBank/DDBJ whole genome shotgun (WGS) entry which is preliminary data.</text>
</comment>
<feature type="non-terminal residue" evidence="9">
    <location>
        <position position="1"/>
    </location>
</feature>
<name>A0A0F9D435_9ZZZZ</name>
<dbReference type="PANTHER" id="PTHR11458">
    <property type="entry name" value="DELTA-AMINOLEVULINIC ACID DEHYDRATASE"/>
    <property type="match status" value="1"/>
</dbReference>
<evidence type="ECO:0000256" key="1">
    <source>
        <dbReference type="ARBA" id="ARBA00004694"/>
    </source>
</evidence>
<proteinExistence type="inferred from homology"/>
<dbReference type="Gene3D" id="3.20.20.70">
    <property type="entry name" value="Aldolase class I"/>
    <property type="match status" value="1"/>
</dbReference>
<dbReference type="GO" id="GO:0004655">
    <property type="term" value="F:porphobilinogen synthase activity"/>
    <property type="evidence" value="ECO:0007669"/>
    <property type="project" value="UniProtKB-EC"/>
</dbReference>
<dbReference type="AlphaFoldDB" id="A0A0F9D435"/>
<keyword evidence="6" id="KW-0627">Porphyrin biosynthesis</keyword>
<protein>
    <recommendedName>
        <fullName evidence="3">porphobilinogen synthase</fullName>
        <ecNumber evidence="3">4.2.1.24</ecNumber>
    </recommendedName>
    <alternativeName>
        <fullName evidence="7">Porphobilinogen synthase</fullName>
    </alternativeName>
</protein>
<dbReference type="PRINTS" id="PR00144">
    <property type="entry name" value="DALDHYDRTASE"/>
</dbReference>
<evidence type="ECO:0000256" key="2">
    <source>
        <dbReference type="ARBA" id="ARBA00008055"/>
    </source>
</evidence>
<evidence type="ECO:0000256" key="5">
    <source>
        <dbReference type="ARBA" id="ARBA00023239"/>
    </source>
</evidence>
<comment type="pathway">
    <text evidence="1">Porphyrin-containing compound metabolism; protoporphyrin-IX biosynthesis; coproporphyrinogen-III from 5-aminolevulinate: step 1/4.</text>
</comment>
<dbReference type="UniPathway" id="UPA00251">
    <property type="reaction ID" value="UER00318"/>
</dbReference>
<dbReference type="EC" id="4.2.1.24" evidence="3"/>
<accession>A0A0F9D435</accession>
<sequence>IRFDCPIAAYNVSGEYMMLNCAAQAGLLDRDAAMMEMLTAIKRAGADIIITYFAKEVAKWLAKQ</sequence>
<comment type="similarity">
    <text evidence="2">Belongs to the ALAD family.</text>
</comment>
<dbReference type="GO" id="GO:0006782">
    <property type="term" value="P:protoporphyrinogen IX biosynthetic process"/>
    <property type="evidence" value="ECO:0007669"/>
    <property type="project" value="UniProtKB-UniPathway"/>
</dbReference>
<keyword evidence="4" id="KW-0350">Heme biosynthesis</keyword>